<keyword evidence="1" id="KW-0812">Transmembrane</keyword>
<name>D5EHV4_CORAD</name>
<dbReference type="eggNOG" id="ENOG5031P9S">
    <property type="taxonomic scope" value="Bacteria"/>
</dbReference>
<dbReference type="OrthoDB" id="9871698at2"/>
<reference evidence="2 3" key="1">
    <citation type="journal article" date="2010" name="Stand. Genomic Sci.">
        <title>Complete genome sequence of Coraliomargarita akajimensis type strain (04OKA010-24).</title>
        <authorList>
            <person name="Mavromatis K."/>
            <person name="Abt B."/>
            <person name="Brambilla E."/>
            <person name="Lapidus A."/>
            <person name="Copeland A."/>
            <person name="Deshpande S."/>
            <person name="Nolan M."/>
            <person name="Lucas S."/>
            <person name="Tice H."/>
            <person name="Cheng J.F."/>
            <person name="Han C."/>
            <person name="Detter J.C."/>
            <person name="Woyke T."/>
            <person name="Goodwin L."/>
            <person name="Pitluck S."/>
            <person name="Held B."/>
            <person name="Brettin T."/>
            <person name="Tapia R."/>
            <person name="Ivanova N."/>
            <person name="Mikhailova N."/>
            <person name="Pati A."/>
            <person name="Liolios K."/>
            <person name="Chen A."/>
            <person name="Palaniappan K."/>
            <person name="Land M."/>
            <person name="Hauser L."/>
            <person name="Chang Y.J."/>
            <person name="Jeffries C.D."/>
            <person name="Rohde M."/>
            <person name="Goker M."/>
            <person name="Bristow J."/>
            <person name="Eisen J.A."/>
            <person name="Markowitz V."/>
            <person name="Hugenholtz P."/>
            <person name="Klenk H.P."/>
            <person name="Kyrpides N.C."/>
        </authorList>
    </citation>
    <scope>NUCLEOTIDE SEQUENCE [LARGE SCALE GENOMIC DNA]</scope>
    <source>
        <strain evidence="3">DSM 45221 / IAM 15411 / JCM 23193 / KCTC 12865</strain>
    </source>
</reference>
<keyword evidence="1" id="KW-0472">Membrane</keyword>
<dbReference type="KEGG" id="caa:Caka_1124"/>
<dbReference type="AlphaFoldDB" id="D5EHV4"/>
<evidence type="ECO:0000256" key="1">
    <source>
        <dbReference type="SAM" id="Phobius"/>
    </source>
</evidence>
<protein>
    <submittedName>
        <fullName evidence="2">Uncharacterized protein</fullName>
    </submittedName>
</protein>
<evidence type="ECO:0000313" key="3">
    <source>
        <dbReference type="Proteomes" id="UP000000925"/>
    </source>
</evidence>
<dbReference type="STRING" id="583355.Caka_1124"/>
<dbReference type="RefSeq" id="WP_013042867.1">
    <property type="nucleotide sequence ID" value="NC_014008.1"/>
</dbReference>
<evidence type="ECO:0000313" key="2">
    <source>
        <dbReference type="EMBL" id="ADE54145.1"/>
    </source>
</evidence>
<keyword evidence="1" id="KW-1133">Transmembrane helix</keyword>
<proteinExistence type="predicted"/>
<accession>D5EHV4</accession>
<sequence length="234" mass="25767">MFSKKKKSQEPEVSLSGVILMAAINLVIGGLLGFIFLSSMPAKLFSSVADLERFLEDSEQSEYPKPGEVYYIKGPEAKGRAWENKRNQFLQGDASELSISVAEINSWMASRFHAAKPDENARGIVVAPGTPNLSAEDAENIYISIPLDVMVYGKSYKKNFIATGDFMPGVPLRFQLSSGYVDSAQLPSAAAAQSVLDRLMGAYRVTDEYKAIREAWQRVESVEIVDGALILKMR</sequence>
<feature type="transmembrane region" description="Helical" evidence="1">
    <location>
        <begin position="12"/>
        <end position="37"/>
    </location>
</feature>
<dbReference type="Proteomes" id="UP000000925">
    <property type="component" value="Chromosome"/>
</dbReference>
<dbReference type="EMBL" id="CP001998">
    <property type="protein sequence ID" value="ADE54145.1"/>
    <property type="molecule type" value="Genomic_DNA"/>
</dbReference>
<dbReference type="HOGENOM" id="CLU_1183413_0_0_0"/>
<keyword evidence="3" id="KW-1185">Reference proteome</keyword>
<gene>
    <name evidence="2" type="ordered locus">Caka_1124</name>
</gene>
<organism evidence="2 3">
    <name type="scientific">Coraliomargarita akajimensis (strain DSM 45221 / IAM 15411 / JCM 23193 / KCTC 12865 / 04OKA010-24)</name>
    <dbReference type="NCBI Taxonomy" id="583355"/>
    <lineage>
        <taxon>Bacteria</taxon>
        <taxon>Pseudomonadati</taxon>
        <taxon>Verrucomicrobiota</taxon>
        <taxon>Opitutia</taxon>
        <taxon>Puniceicoccales</taxon>
        <taxon>Coraliomargaritaceae</taxon>
        <taxon>Coraliomargarita</taxon>
    </lineage>
</organism>